<accession>A0AAD8B7Q3</accession>
<comment type="caution">
    <text evidence="5">The sequence shown here is derived from an EMBL/GenBank/DDBJ whole genome shotgun (WGS) entry which is preliminary data.</text>
</comment>
<dbReference type="AlphaFoldDB" id="A0AAD8B7Q3"/>
<evidence type="ECO:0000259" key="4">
    <source>
        <dbReference type="PROSITE" id="PS50097"/>
    </source>
</evidence>
<dbReference type="InterPro" id="IPR011333">
    <property type="entry name" value="SKP1/BTB/POZ_sf"/>
</dbReference>
<keyword evidence="6" id="KW-1185">Reference proteome</keyword>
<dbReference type="Gene3D" id="3.30.710.10">
    <property type="entry name" value="Potassium Channel Kv1.1, Chain A"/>
    <property type="match status" value="1"/>
</dbReference>
<sequence length="643" mass="74578">MESEDQIIKSNVALDIVQSLGQYLKTQNLYDAVVLVGGTEFRCHKLLLAAHCGYFRTAFETKLNENVNKYPLKEISLEVFKLIYRAMHTGCSIVTRDNVINMLKAADYLNIPFLENECIRFINRVKSSENCLEFYIAGTKYNSEKVKSMVWPIILKHFHSIHLTKHFLDLSQDDLSKLLQNENLVTKSEDYVVKAILLWVKYNTQEMKKKIRPINPIEDKGRAQTSSDEGRAQTSSDEGRAQTSPDEGRAQTSSDEPASKRRKVQSQFIRANDDMGDRTNRGNREQILVALFEHVKLFLISEKYLEKLIKHPFVQEYSHFKDFIIKALSRRVFINQRDVYWPANATHRKCSTYQHSVLFAFKKRTSSFEIKAHLIESNRWSVIPNHLSKMTTLKLATIDTSLYAFSRRPSAAQREMEGGQRSRKRSIFISKYVNGEWSEVMPLNESSKKFSVVTVDGFLYILSPFGKKFQKLDPSLRNVRNLKDLPYRKPISHVMRYADSILVFYSEPEPLIGMTNTLVFSYNTHKNMWSRLDHNLSFTASGMTSFKDELNTYVIQSCGRMWKIVKTAAGILEFDQVERLWQTDWPLHGVVVLMDELYIYGVRSPIHQNSSELKKEVQGFRKINYIYHNNCTENSTFAPFIVS</sequence>
<dbReference type="Pfam" id="PF07707">
    <property type="entry name" value="BACK"/>
    <property type="match status" value="1"/>
</dbReference>
<dbReference type="CDD" id="cd18186">
    <property type="entry name" value="BTB_POZ_ZBTB_KLHL-like"/>
    <property type="match status" value="1"/>
</dbReference>
<feature type="compositionally biased region" description="Polar residues" evidence="3">
    <location>
        <begin position="223"/>
        <end position="256"/>
    </location>
</feature>
<dbReference type="PROSITE" id="PS50097">
    <property type="entry name" value="BTB"/>
    <property type="match status" value="1"/>
</dbReference>
<dbReference type="EMBL" id="JASAOG010000132">
    <property type="protein sequence ID" value="KAK0048938.1"/>
    <property type="molecule type" value="Genomic_DNA"/>
</dbReference>
<dbReference type="InterPro" id="IPR011705">
    <property type="entry name" value="BACK"/>
</dbReference>
<proteinExistence type="predicted"/>
<dbReference type="SUPFAM" id="SSF54695">
    <property type="entry name" value="POZ domain"/>
    <property type="match status" value="1"/>
</dbReference>
<dbReference type="PANTHER" id="PTHR24412">
    <property type="entry name" value="KELCH PROTEIN"/>
    <property type="match status" value="1"/>
</dbReference>
<evidence type="ECO:0000256" key="3">
    <source>
        <dbReference type="SAM" id="MobiDB-lite"/>
    </source>
</evidence>
<dbReference type="SMART" id="SM00225">
    <property type="entry name" value="BTB"/>
    <property type="match status" value="1"/>
</dbReference>
<dbReference type="SUPFAM" id="SSF117281">
    <property type="entry name" value="Kelch motif"/>
    <property type="match status" value="1"/>
</dbReference>
<dbReference type="InterPro" id="IPR015915">
    <property type="entry name" value="Kelch-typ_b-propeller"/>
</dbReference>
<evidence type="ECO:0000256" key="1">
    <source>
        <dbReference type="ARBA" id="ARBA00022441"/>
    </source>
</evidence>
<feature type="compositionally biased region" description="Basic and acidic residues" evidence="3">
    <location>
        <begin position="271"/>
        <end position="280"/>
    </location>
</feature>
<dbReference type="Gene3D" id="1.25.40.420">
    <property type="match status" value="1"/>
</dbReference>
<reference evidence="5" key="2">
    <citation type="submission" date="2023-04" db="EMBL/GenBank/DDBJ databases">
        <authorList>
            <person name="Bu L."/>
            <person name="Lu L."/>
            <person name="Laidemitt M.R."/>
            <person name="Zhang S.M."/>
            <person name="Mutuku M."/>
            <person name="Mkoji G."/>
            <person name="Steinauer M."/>
            <person name="Loker E.S."/>
        </authorList>
    </citation>
    <scope>NUCLEOTIDE SEQUENCE</scope>
    <source>
        <strain evidence="5">KasaAsao</strain>
        <tissue evidence="5">Whole Snail</tissue>
    </source>
</reference>
<keyword evidence="2" id="KW-0677">Repeat</keyword>
<dbReference type="Gene3D" id="2.120.10.80">
    <property type="entry name" value="Kelch-type beta propeller"/>
    <property type="match status" value="1"/>
</dbReference>
<dbReference type="CDD" id="cd14733">
    <property type="entry name" value="BACK"/>
    <property type="match status" value="1"/>
</dbReference>
<name>A0AAD8B7Q3_BIOPF</name>
<evidence type="ECO:0000256" key="2">
    <source>
        <dbReference type="ARBA" id="ARBA00022737"/>
    </source>
</evidence>
<feature type="region of interest" description="Disordered" evidence="3">
    <location>
        <begin position="213"/>
        <end position="280"/>
    </location>
</feature>
<evidence type="ECO:0000313" key="6">
    <source>
        <dbReference type="Proteomes" id="UP001233172"/>
    </source>
</evidence>
<dbReference type="InterPro" id="IPR000210">
    <property type="entry name" value="BTB/POZ_dom"/>
</dbReference>
<reference evidence="5" key="1">
    <citation type="journal article" date="2023" name="PLoS Negl. Trop. Dis.">
        <title>A genome sequence for Biomphalaria pfeifferi, the major vector snail for the human-infecting parasite Schistosoma mansoni.</title>
        <authorList>
            <person name="Bu L."/>
            <person name="Lu L."/>
            <person name="Laidemitt M.R."/>
            <person name="Zhang S.M."/>
            <person name="Mutuku M."/>
            <person name="Mkoji G."/>
            <person name="Steinauer M."/>
            <person name="Loker E.S."/>
        </authorList>
    </citation>
    <scope>NUCLEOTIDE SEQUENCE</scope>
    <source>
        <strain evidence="5">KasaAsao</strain>
    </source>
</reference>
<feature type="domain" description="BTB" evidence="4">
    <location>
        <begin position="30"/>
        <end position="96"/>
    </location>
</feature>
<dbReference type="PANTHER" id="PTHR24412:SF489">
    <property type="entry name" value="RING FINGER DOMAIN AND KELCH REPEAT-CONTAINING PROTEIN DDB_G0271372"/>
    <property type="match status" value="1"/>
</dbReference>
<dbReference type="Pfam" id="PF00651">
    <property type="entry name" value="BTB"/>
    <property type="match status" value="1"/>
</dbReference>
<organism evidence="5 6">
    <name type="scientific">Biomphalaria pfeifferi</name>
    <name type="common">Bloodfluke planorb</name>
    <name type="synonym">Freshwater snail</name>
    <dbReference type="NCBI Taxonomy" id="112525"/>
    <lineage>
        <taxon>Eukaryota</taxon>
        <taxon>Metazoa</taxon>
        <taxon>Spiralia</taxon>
        <taxon>Lophotrochozoa</taxon>
        <taxon>Mollusca</taxon>
        <taxon>Gastropoda</taxon>
        <taxon>Heterobranchia</taxon>
        <taxon>Euthyneura</taxon>
        <taxon>Panpulmonata</taxon>
        <taxon>Hygrophila</taxon>
        <taxon>Lymnaeoidea</taxon>
        <taxon>Planorbidae</taxon>
        <taxon>Biomphalaria</taxon>
    </lineage>
</organism>
<evidence type="ECO:0000313" key="5">
    <source>
        <dbReference type="EMBL" id="KAK0048938.1"/>
    </source>
</evidence>
<protein>
    <submittedName>
        <fullName evidence="5">Kelch repeat and BTB domain-containing protein 3</fullName>
    </submittedName>
</protein>
<keyword evidence="1" id="KW-0880">Kelch repeat</keyword>
<dbReference type="SMART" id="SM00875">
    <property type="entry name" value="BACK"/>
    <property type="match status" value="1"/>
</dbReference>
<gene>
    <name evidence="5" type="ORF">Bpfe_021704</name>
</gene>
<dbReference type="Proteomes" id="UP001233172">
    <property type="component" value="Unassembled WGS sequence"/>
</dbReference>